<sequence length="366" mass="41048">PQGRRILSCSGRLAVTLLDWTAWIRSSHRSCPIPPGRLLRLECRILSCSRRLAIMSLDCDSLDSFNSQNLSNTVWAFATAGESHPELFNKIGNHIAGLASLGSFNPQNLSITVWAYATARVFHSRLFEKLTTEAVAKKDHFDEQGVSNLLWACATVDYIDERLFSALAPMIGLKLDKCNEQELANIAWAYSVANTPRQDLFNEGYVSALASNEKDFSAEGLAQLHQWQLWQQELKSGIELPQSLQAKCRNAFTSHGFSESKFQNDVVYELKAAGLDLDEEALFGSGYRIDALVKVGDGRKVAVEVDGPSHFIDRRPAGSTTLKHRQVARLDRIQVVPVPYWEWDNLKNSEMKQHYLHLKLSDGQIT</sequence>
<protein>
    <recommendedName>
        <fullName evidence="1">RAP domain-containing protein</fullName>
    </recommendedName>
</protein>
<dbReference type="Pfam" id="PF26188">
    <property type="entry name" value="RESC6"/>
    <property type="match status" value="1"/>
</dbReference>
<feature type="domain" description="RAP" evidence="1">
    <location>
        <begin position="301"/>
        <end position="358"/>
    </location>
</feature>
<gene>
    <name evidence="2" type="ORF">THAOC_36452</name>
</gene>
<dbReference type="OrthoDB" id="2019031at2759"/>
<dbReference type="PROSITE" id="PS51286">
    <property type="entry name" value="RAP"/>
    <property type="match status" value="1"/>
</dbReference>
<keyword evidence="3" id="KW-1185">Reference proteome</keyword>
<dbReference type="GO" id="GO:0035770">
    <property type="term" value="C:ribonucleoprotein granule"/>
    <property type="evidence" value="ECO:0007669"/>
    <property type="project" value="TreeGrafter"/>
</dbReference>
<dbReference type="Pfam" id="PF08373">
    <property type="entry name" value="RAP"/>
    <property type="match status" value="1"/>
</dbReference>
<dbReference type="SMART" id="SM00952">
    <property type="entry name" value="RAP"/>
    <property type="match status" value="1"/>
</dbReference>
<dbReference type="PANTHER" id="PTHR21228:SF40">
    <property type="entry name" value="LD45607P"/>
    <property type="match status" value="1"/>
</dbReference>
<evidence type="ECO:0000313" key="2">
    <source>
        <dbReference type="EMBL" id="EJK44967.1"/>
    </source>
</evidence>
<feature type="non-terminal residue" evidence="2">
    <location>
        <position position="1"/>
    </location>
</feature>
<dbReference type="InterPro" id="IPR013584">
    <property type="entry name" value="RAP"/>
</dbReference>
<organism evidence="2 3">
    <name type="scientific">Thalassiosira oceanica</name>
    <name type="common">Marine diatom</name>
    <dbReference type="NCBI Taxonomy" id="159749"/>
    <lineage>
        <taxon>Eukaryota</taxon>
        <taxon>Sar</taxon>
        <taxon>Stramenopiles</taxon>
        <taxon>Ochrophyta</taxon>
        <taxon>Bacillariophyta</taxon>
        <taxon>Coscinodiscophyceae</taxon>
        <taxon>Thalassiosirophycidae</taxon>
        <taxon>Thalassiosirales</taxon>
        <taxon>Thalassiosiraceae</taxon>
        <taxon>Thalassiosira</taxon>
    </lineage>
</organism>
<evidence type="ECO:0000259" key="1">
    <source>
        <dbReference type="PROSITE" id="PS51286"/>
    </source>
</evidence>
<dbReference type="InterPro" id="IPR050870">
    <property type="entry name" value="FAST_kinase"/>
</dbReference>
<dbReference type="InterPro" id="IPR058917">
    <property type="entry name" value="RESC6_dom"/>
</dbReference>
<dbReference type="eggNOG" id="ENOG502S18V">
    <property type="taxonomic scope" value="Eukaryota"/>
</dbReference>
<accession>K0REI3</accession>
<dbReference type="GO" id="GO:0044528">
    <property type="term" value="P:regulation of mitochondrial mRNA stability"/>
    <property type="evidence" value="ECO:0007669"/>
    <property type="project" value="TreeGrafter"/>
</dbReference>
<dbReference type="GO" id="GO:0000963">
    <property type="term" value="P:mitochondrial RNA processing"/>
    <property type="evidence" value="ECO:0007669"/>
    <property type="project" value="TreeGrafter"/>
</dbReference>
<evidence type="ECO:0000313" key="3">
    <source>
        <dbReference type="Proteomes" id="UP000266841"/>
    </source>
</evidence>
<proteinExistence type="predicted"/>
<dbReference type="PANTHER" id="PTHR21228">
    <property type="entry name" value="FAST LEU-RICH DOMAIN-CONTAINING"/>
    <property type="match status" value="1"/>
</dbReference>
<dbReference type="GO" id="GO:0005759">
    <property type="term" value="C:mitochondrial matrix"/>
    <property type="evidence" value="ECO:0007669"/>
    <property type="project" value="TreeGrafter"/>
</dbReference>
<dbReference type="EMBL" id="AGNL01048995">
    <property type="protein sequence ID" value="EJK44967.1"/>
    <property type="molecule type" value="Genomic_DNA"/>
</dbReference>
<comment type="caution">
    <text evidence="2">The sequence shown here is derived from an EMBL/GenBank/DDBJ whole genome shotgun (WGS) entry which is preliminary data.</text>
</comment>
<dbReference type="Proteomes" id="UP000266841">
    <property type="component" value="Unassembled WGS sequence"/>
</dbReference>
<dbReference type="AlphaFoldDB" id="K0REI3"/>
<reference evidence="2 3" key="1">
    <citation type="journal article" date="2012" name="Genome Biol.">
        <title>Genome and low-iron response of an oceanic diatom adapted to chronic iron limitation.</title>
        <authorList>
            <person name="Lommer M."/>
            <person name="Specht M."/>
            <person name="Roy A.S."/>
            <person name="Kraemer L."/>
            <person name="Andreson R."/>
            <person name="Gutowska M.A."/>
            <person name="Wolf J."/>
            <person name="Bergner S.V."/>
            <person name="Schilhabel M.B."/>
            <person name="Klostermeier U.C."/>
            <person name="Beiko R.G."/>
            <person name="Rosenstiel P."/>
            <person name="Hippler M."/>
            <person name="Laroche J."/>
        </authorList>
    </citation>
    <scope>NUCLEOTIDE SEQUENCE [LARGE SCALE GENOMIC DNA]</scope>
    <source>
        <strain evidence="2 3">CCMP1005</strain>
    </source>
</reference>
<name>K0REI3_THAOC</name>
<dbReference type="GO" id="GO:0003723">
    <property type="term" value="F:RNA binding"/>
    <property type="evidence" value="ECO:0007669"/>
    <property type="project" value="TreeGrafter"/>
</dbReference>